<comment type="caution">
    <text evidence="2">The sequence shown here is derived from an EMBL/GenBank/DDBJ whole genome shotgun (WGS) entry which is preliminary data.</text>
</comment>
<reference evidence="2" key="3">
    <citation type="submission" date="2023-05" db="EMBL/GenBank/DDBJ databases">
        <authorList>
            <person name="Smith C.H."/>
        </authorList>
    </citation>
    <scope>NUCLEOTIDE SEQUENCE</scope>
    <source>
        <strain evidence="2">CHS0354</strain>
        <tissue evidence="2">Mantle</tissue>
    </source>
</reference>
<feature type="region of interest" description="Disordered" evidence="1">
    <location>
        <begin position="69"/>
        <end position="95"/>
    </location>
</feature>
<proteinExistence type="predicted"/>
<dbReference type="Proteomes" id="UP001195483">
    <property type="component" value="Unassembled WGS sequence"/>
</dbReference>
<name>A0AAE0RV05_9BIVA</name>
<evidence type="ECO:0000313" key="3">
    <source>
        <dbReference type="Proteomes" id="UP001195483"/>
    </source>
</evidence>
<gene>
    <name evidence="2" type="ORF">CHS0354_030923</name>
</gene>
<dbReference type="EMBL" id="JAEAOA010001843">
    <property type="protein sequence ID" value="KAK3580024.1"/>
    <property type="molecule type" value="Genomic_DNA"/>
</dbReference>
<sequence length="102" mass="11953">MASGKIVLSAMLMVNDFDGFHSEHEIETIQEKIVKLAKDLSLECEMEDVKELLDKESGELTNEELIELEEERVAEEERREAEKEEEELESSPLRDYQKVYLY</sequence>
<evidence type="ECO:0000256" key="1">
    <source>
        <dbReference type="SAM" id="MobiDB-lite"/>
    </source>
</evidence>
<evidence type="ECO:0000313" key="2">
    <source>
        <dbReference type="EMBL" id="KAK3580024.1"/>
    </source>
</evidence>
<protein>
    <submittedName>
        <fullName evidence="2">Uncharacterized protein</fullName>
    </submittedName>
</protein>
<reference evidence="2" key="2">
    <citation type="journal article" date="2021" name="Genome Biol. Evol.">
        <title>Developing a high-quality reference genome for a parasitic bivalve with doubly uniparental inheritance (Bivalvia: Unionida).</title>
        <authorList>
            <person name="Smith C.H."/>
        </authorList>
    </citation>
    <scope>NUCLEOTIDE SEQUENCE</scope>
    <source>
        <strain evidence="2">CHS0354</strain>
        <tissue evidence="2">Mantle</tissue>
    </source>
</reference>
<organism evidence="2 3">
    <name type="scientific">Potamilus streckersoni</name>
    <dbReference type="NCBI Taxonomy" id="2493646"/>
    <lineage>
        <taxon>Eukaryota</taxon>
        <taxon>Metazoa</taxon>
        <taxon>Spiralia</taxon>
        <taxon>Lophotrochozoa</taxon>
        <taxon>Mollusca</taxon>
        <taxon>Bivalvia</taxon>
        <taxon>Autobranchia</taxon>
        <taxon>Heteroconchia</taxon>
        <taxon>Palaeoheterodonta</taxon>
        <taxon>Unionida</taxon>
        <taxon>Unionoidea</taxon>
        <taxon>Unionidae</taxon>
        <taxon>Ambleminae</taxon>
        <taxon>Lampsilini</taxon>
        <taxon>Potamilus</taxon>
    </lineage>
</organism>
<dbReference type="AlphaFoldDB" id="A0AAE0RV05"/>
<accession>A0AAE0RV05</accession>
<reference evidence="2" key="1">
    <citation type="journal article" date="2021" name="Genome Biol. Evol.">
        <title>A High-Quality Reference Genome for a Parasitic Bivalve with Doubly Uniparental Inheritance (Bivalvia: Unionida).</title>
        <authorList>
            <person name="Smith C.H."/>
        </authorList>
    </citation>
    <scope>NUCLEOTIDE SEQUENCE</scope>
    <source>
        <strain evidence="2">CHS0354</strain>
    </source>
</reference>
<keyword evidence="3" id="KW-1185">Reference proteome</keyword>